<dbReference type="GO" id="GO:0004674">
    <property type="term" value="F:protein serine/threonine kinase activity"/>
    <property type="evidence" value="ECO:0007669"/>
    <property type="project" value="UniProtKB-EC"/>
</dbReference>
<dbReference type="Pfam" id="PF17667">
    <property type="entry name" value="Pkinase_fungal"/>
    <property type="match status" value="1"/>
</dbReference>
<evidence type="ECO:0000256" key="1">
    <source>
        <dbReference type="ARBA" id="ARBA00003747"/>
    </source>
</evidence>
<evidence type="ECO:0000256" key="4">
    <source>
        <dbReference type="ARBA" id="ARBA00013948"/>
    </source>
</evidence>
<feature type="compositionally biased region" description="Low complexity" evidence="10">
    <location>
        <begin position="511"/>
        <end position="526"/>
    </location>
</feature>
<comment type="catalytic activity">
    <reaction evidence="8">
        <text>L-threonyl-[protein] + ATP = O-phospho-L-threonyl-[protein] + ADP + H(+)</text>
        <dbReference type="Rhea" id="RHEA:46608"/>
        <dbReference type="Rhea" id="RHEA-COMP:11060"/>
        <dbReference type="Rhea" id="RHEA-COMP:11605"/>
        <dbReference type="ChEBI" id="CHEBI:15378"/>
        <dbReference type="ChEBI" id="CHEBI:30013"/>
        <dbReference type="ChEBI" id="CHEBI:30616"/>
        <dbReference type="ChEBI" id="CHEBI:61977"/>
        <dbReference type="ChEBI" id="CHEBI:456216"/>
        <dbReference type="EC" id="2.7.11.1"/>
    </reaction>
</comment>
<name>A0A1E1K336_9HELO</name>
<accession>A0A1E1K336</accession>
<gene>
    <name evidence="12" type="ORF">RAG0_02864</name>
</gene>
<dbReference type="PANTHER" id="PTHR38248:SF2">
    <property type="entry name" value="FUNK1 11"/>
    <property type="match status" value="1"/>
</dbReference>
<comment type="function">
    <text evidence="1">Component of the EKC/KEOPS complex that is required for the formation of a threonylcarbamoyl group on adenosine at position 37 (t(6)A37) in tRNAs that read codons beginning with adenine. The complex is probably involved in the transfer of the threonylcarbamoyl moiety of threonylcarbamoyl-AMP (TC-AMP) to the N6 group of A37. BUD32 has ATPase activity in the context of the EKC/KEOPS complex and likely plays a supporting role to the catalytic subunit KAE1. The EKC/KEOPS complex also promotes both telomere uncapping and telomere elongation. The complex is required for efficient recruitment of transcriptional coactivators.</text>
</comment>
<protein>
    <recommendedName>
        <fullName evidence="5">EKC/KEOPS complex subunit BUD32</fullName>
        <ecNumber evidence="3">2.7.11.1</ecNumber>
    </recommendedName>
    <alternativeName>
        <fullName evidence="6 7">Atypical Serine/threonine protein kinase BUD32</fullName>
    </alternativeName>
    <alternativeName>
        <fullName evidence="4">EKC/KEOPS complex subunit bud32</fullName>
    </alternativeName>
</protein>
<dbReference type="PANTHER" id="PTHR38248">
    <property type="entry name" value="FUNK1 6"/>
    <property type="match status" value="1"/>
</dbReference>
<keyword evidence="13" id="KW-1185">Reference proteome</keyword>
<feature type="domain" description="Protein kinase" evidence="11">
    <location>
        <begin position="509"/>
        <end position="826"/>
    </location>
</feature>
<evidence type="ECO:0000256" key="8">
    <source>
        <dbReference type="ARBA" id="ARBA00047899"/>
    </source>
</evidence>
<dbReference type="Proteomes" id="UP000178912">
    <property type="component" value="Unassembled WGS sequence"/>
</dbReference>
<dbReference type="InterPro" id="IPR011009">
    <property type="entry name" value="Kinase-like_dom_sf"/>
</dbReference>
<evidence type="ECO:0000256" key="3">
    <source>
        <dbReference type="ARBA" id="ARBA00012513"/>
    </source>
</evidence>
<evidence type="ECO:0000256" key="6">
    <source>
        <dbReference type="ARBA" id="ARBA00030980"/>
    </source>
</evidence>
<evidence type="ECO:0000256" key="7">
    <source>
        <dbReference type="ARBA" id="ARBA00033194"/>
    </source>
</evidence>
<evidence type="ECO:0000313" key="12">
    <source>
        <dbReference type="EMBL" id="CZS92412.1"/>
    </source>
</evidence>
<dbReference type="EC" id="2.7.11.1" evidence="3"/>
<evidence type="ECO:0000256" key="9">
    <source>
        <dbReference type="ARBA" id="ARBA00048679"/>
    </source>
</evidence>
<reference evidence="13" key="1">
    <citation type="submission" date="2016-03" db="EMBL/GenBank/DDBJ databases">
        <authorList>
            <person name="Guldener U."/>
        </authorList>
    </citation>
    <scope>NUCLEOTIDE SEQUENCE [LARGE SCALE GENOMIC DNA]</scope>
    <source>
        <strain evidence="13">04CH-RAC-A.6.1</strain>
    </source>
</reference>
<evidence type="ECO:0000256" key="5">
    <source>
        <dbReference type="ARBA" id="ARBA00019973"/>
    </source>
</evidence>
<evidence type="ECO:0000313" key="13">
    <source>
        <dbReference type="Proteomes" id="UP000178912"/>
    </source>
</evidence>
<dbReference type="SUPFAM" id="SSF56112">
    <property type="entry name" value="Protein kinase-like (PK-like)"/>
    <property type="match status" value="1"/>
</dbReference>
<dbReference type="AlphaFoldDB" id="A0A1E1K336"/>
<dbReference type="InterPro" id="IPR000719">
    <property type="entry name" value="Prot_kinase_dom"/>
</dbReference>
<proteinExistence type="predicted"/>
<feature type="region of interest" description="Disordered" evidence="10">
    <location>
        <begin position="511"/>
        <end position="567"/>
    </location>
</feature>
<evidence type="ECO:0000259" key="11">
    <source>
        <dbReference type="PROSITE" id="PS50011"/>
    </source>
</evidence>
<comment type="subunit">
    <text evidence="2">Component of the EKC/KEOPS complex composed of at least BUD32, CGI121, GON7, KAE1 and PCC1; the whole complex dimerizes.</text>
</comment>
<dbReference type="Gene3D" id="1.10.510.10">
    <property type="entry name" value="Transferase(Phosphotransferase) domain 1"/>
    <property type="match status" value="1"/>
</dbReference>
<comment type="catalytic activity">
    <reaction evidence="9">
        <text>L-seryl-[protein] + ATP = O-phospho-L-seryl-[protein] + ADP + H(+)</text>
        <dbReference type="Rhea" id="RHEA:17989"/>
        <dbReference type="Rhea" id="RHEA-COMP:9863"/>
        <dbReference type="Rhea" id="RHEA-COMP:11604"/>
        <dbReference type="ChEBI" id="CHEBI:15378"/>
        <dbReference type="ChEBI" id="CHEBI:29999"/>
        <dbReference type="ChEBI" id="CHEBI:30616"/>
        <dbReference type="ChEBI" id="CHEBI:83421"/>
        <dbReference type="ChEBI" id="CHEBI:456216"/>
        <dbReference type="EC" id="2.7.11.1"/>
    </reaction>
</comment>
<dbReference type="InterPro" id="IPR040976">
    <property type="entry name" value="Pkinase_fungal"/>
</dbReference>
<dbReference type="InterPro" id="IPR008266">
    <property type="entry name" value="Tyr_kinase_AS"/>
</dbReference>
<dbReference type="EMBL" id="FJUX01000012">
    <property type="protein sequence ID" value="CZS92412.1"/>
    <property type="molecule type" value="Genomic_DNA"/>
</dbReference>
<dbReference type="GO" id="GO:0005524">
    <property type="term" value="F:ATP binding"/>
    <property type="evidence" value="ECO:0007669"/>
    <property type="project" value="InterPro"/>
</dbReference>
<dbReference type="OrthoDB" id="5584477at2759"/>
<feature type="region of interest" description="Disordered" evidence="10">
    <location>
        <begin position="130"/>
        <end position="150"/>
    </location>
</feature>
<organism evidence="12 13">
    <name type="scientific">Rhynchosporium agropyri</name>
    <dbReference type="NCBI Taxonomy" id="914238"/>
    <lineage>
        <taxon>Eukaryota</taxon>
        <taxon>Fungi</taxon>
        <taxon>Dikarya</taxon>
        <taxon>Ascomycota</taxon>
        <taxon>Pezizomycotina</taxon>
        <taxon>Leotiomycetes</taxon>
        <taxon>Helotiales</taxon>
        <taxon>Ploettnerulaceae</taxon>
        <taxon>Rhynchosporium</taxon>
    </lineage>
</organism>
<feature type="compositionally biased region" description="Polar residues" evidence="10">
    <location>
        <begin position="546"/>
        <end position="556"/>
    </location>
</feature>
<sequence>MDSTGDSEELDIIKRYPINDGLAAFRKQFGSVEPSQKILSAESASEEFVGDLVTVLLNLKAASVLRSRINTKTPLRADLFSLGSRADAGGFDLKLTIPLAKLVVKNATDTKIWHAVFDLIARTNQSTPTTALQKGHLDTPYRSSSASQIGPEEIHDDVDRRICEELTGRVFNDVEGFYKRYFEGKNWTHKANAIYEVSRAQYIGGRWSGWSEPAVQGPFFKWFMMFQDSFLSGLDRRYCTSANQALKGSEAGRKLDIFLTSVTPSNSKHDWSGVLVIGEHKQNPAQDRSKKILIQLAGYAREVFGSQPDRRFVPGFTICGSLMRLWVFDRSGAYSSKEFDIHEKPERFVKAIAGYALMTDAELGLNTFIKRDGNDKYIRVQGMRISLQDKPIASTKAIVCRGTTCYRGRKIDSTKWEYVVKFAWPSDKRQGEGELLKLAKERGATGIAVWINHEQIIIDDSQDSISHLRRDMNFGTPQKLSIRSSWVGDSAESSQAYSKKMGFTGSSMTPLSGLASSGSTTSSLSGVKRKGDERSNGSHKPKRSKSNGSLASASNVHNEDPLDPIMNAPSIQETLHDSLAGCRRDWERRNVDSMQEAEAASLTDCESETYGNRIHYCLVTSPAGRPLREHQSVKELLEALRDAIRGHKSLLEDGKILHRDVSENNIIITDFSAKGASKGRLIDLDLAKELDSKPSGARHRTGTMQFMAIEVLEGKGHTYRHDLESFFYVFLWMCIRYGYEDTDRQNPSKVTRPKTYILRGWYTGVYTEIANTKQGHMDKNRFENIVSEFAPKFENLKPLARLVRNVLFPIIEGAIFTGTFQDHKIMYNSIISAFEETISGLGQE</sequence>
<evidence type="ECO:0000256" key="10">
    <source>
        <dbReference type="SAM" id="MobiDB-lite"/>
    </source>
</evidence>
<dbReference type="PROSITE" id="PS00109">
    <property type="entry name" value="PROTEIN_KINASE_TYR"/>
    <property type="match status" value="1"/>
</dbReference>
<dbReference type="PROSITE" id="PS50011">
    <property type="entry name" value="PROTEIN_KINASE_DOM"/>
    <property type="match status" value="1"/>
</dbReference>
<evidence type="ECO:0000256" key="2">
    <source>
        <dbReference type="ARBA" id="ARBA00011534"/>
    </source>
</evidence>